<proteinExistence type="inferred from homology"/>
<feature type="domain" description="Proliferating cell nuclear antigen PCNA N-terminal" evidence="5">
    <location>
        <begin position="1"/>
        <end position="122"/>
    </location>
</feature>
<dbReference type="Pfam" id="PF02747">
    <property type="entry name" value="PCNA_C"/>
    <property type="match status" value="1"/>
</dbReference>
<dbReference type="PRINTS" id="PR00339">
    <property type="entry name" value="PCNACYCLIN"/>
</dbReference>
<keyword evidence="3" id="KW-0539">Nucleus</keyword>
<feature type="domain" description="Proliferating cell nuclear antigen PCNA C-terminal" evidence="6">
    <location>
        <begin position="125"/>
        <end position="173"/>
    </location>
</feature>
<evidence type="ECO:0000256" key="2">
    <source>
        <dbReference type="ARBA" id="ARBA00023125"/>
    </source>
</evidence>
<evidence type="ECO:0000256" key="3">
    <source>
        <dbReference type="RuleBase" id="RU000641"/>
    </source>
</evidence>
<gene>
    <name evidence="7" type="ORF">FOL47_005377</name>
</gene>
<keyword evidence="2 4" id="KW-0238">DNA-binding</keyword>
<evidence type="ECO:0000256" key="1">
    <source>
        <dbReference type="ARBA" id="ARBA00010462"/>
    </source>
</evidence>
<dbReference type="PANTHER" id="PTHR11352:SF0">
    <property type="entry name" value="PROLIFERATING CELL NUCLEAR ANTIGEN"/>
    <property type="match status" value="1"/>
</dbReference>
<dbReference type="InterPro" id="IPR046938">
    <property type="entry name" value="DNA_clamp_sf"/>
</dbReference>
<protein>
    <recommendedName>
        <fullName evidence="3">DNA sliding clamp PCNA</fullName>
    </recommendedName>
</protein>
<dbReference type="GO" id="GO:0030337">
    <property type="term" value="F:DNA polymerase processivity factor activity"/>
    <property type="evidence" value="ECO:0007669"/>
    <property type="project" value="InterPro"/>
</dbReference>
<dbReference type="Proteomes" id="UP000591131">
    <property type="component" value="Unassembled WGS sequence"/>
</dbReference>
<keyword evidence="4" id="KW-0235">DNA replication</keyword>
<comment type="function">
    <text evidence="3">This protein is an auxiliary protein of DNA polymerase delta and is involved in the control of eukaryotic DNA replication by increasing the polymerase's processivity during elongation of the leading strand.</text>
</comment>
<dbReference type="Gene3D" id="3.70.10.10">
    <property type="match status" value="1"/>
</dbReference>
<accession>A0A7J6N2F9</accession>
<dbReference type="GO" id="GO:0005634">
    <property type="term" value="C:nucleus"/>
    <property type="evidence" value="ECO:0007669"/>
    <property type="project" value="UniProtKB-SubCell"/>
</dbReference>
<dbReference type="NCBIfam" id="TIGR00590">
    <property type="entry name" value="pcna"/>
    <property type="match status" value="1"/>
</dbReference>
<dbReference type="InterPro" id="IPR022648">
    <property type="entry name" value="Pr_cel_nuc_antig_N"/>
</dbReference>
<evidence type="ECO:0000259" key="6">
    <source>
        <dbReference type="Pfam" id="PF02747"/>
    </source>
</evidence>
<dbReference type="InterPro" id="IPR022649">
    <property type="entry name" value="Pr_cel_nuc_antig_C"/>
</dbReference>
<evidence type="ECO:0000313" key="7">
    <source>
        <dbReference type="EMBL" id="KAF4678098.1"/>
    </source>
</evidence>
<dbReference type="AlphaFoldDB" id="A0A7J6N2F9"/>
<dbReference type="OrthoDB" id="534348at2759"/>
<reference evidence="7 8" key="1">
    <citation type="submission" date="2020-04" db="EMBL/GenBank/DDBJ databases">
        <title>Perkinsus chesapeaki whole genome sequence.</title>
        <authorList>
            <person name="Bogema D.R."/>
        </authorList>
    </citation>
    <scope>NUCLEOTIDE SEQUENCE [LARGE SCALE GENOMIC DNA]</scope>
    <source>
        <strain evidence="7">ATCC PRA-425</strain>
    </source>
</reference>
<dbReference type="GO" id="GO:0006272">
    <property type="term" value="P:leading strand elongation"/>
    <property type="evidence" value="ECO:0007669"/>
    <property type="project" value="TreeGrafter"/>
</dbReference>
<comment type="similarity">
    <text evidence="1 4">Belongs to the PCNA family.</text>
</comment>
<evidence type="ECO:0000256" key="4">
    <source>
        <dbReference type="RuleBase" id="RU003671"/>
    </source>
</evidence>
<sequence length="420" mass="47612">MFECKLEQTVLFKKVVAAVLDIVKEGNFDLSDEGIRVQTMDTTHVALVQMELKESAFDEFRCDRECCVGINFEAMTKLLKLCRDDDSLSLKKEEDCDTLTITSAGEGRAVECDMNLMDIESEQLGVPDCEYACEIKMKCAQFAKICRDLKDCGGENLRIDCDKNSVKFSMKCDTYIHVRAAVHRTLRRVAQGVAGSCARPAPYFASIPNKRERNVCKFEIPYEAWKEGEPKSSRVVQRGRVFDFKLDGGYISTEGIECDDYFYNYHYRLTGLLKRRRVRTKYQILSYKSDKDNGVFLLDPLTGKQPGKKLYKGDANPGDPHECIDAMDGLWNWICEEDKLPKGEQQSDEALAHALLDGVCQLHAEKQTRFLEAIEDGRVKRAAVDGQDYANVLKEIGKRFGDRINGTDFEGITVTVTYAM</sequence>
<dbReference type="EMBL" id="JAAPAO010000003">
    <property type="protein sequence ID" value="KAF4678098.1"/>
    <property type="molecule type" value="Genomic_DNA"/>
</dbReference>
<keyword evidence="8" id="KW-1185">Reference proteome</keyword>
<dbReference type="Pfam" id="PF00705">
    <property type="entry name" value="PCNA_N"/>
    <property type="match status" value="1"/>
</dbReference>
<evidence type="ECO:0000259" key="5">
    <source>
        <dbReference type="Pfam" id="PF00705"/>
    </source>
</evidence>
<dbReference type="SUPFAM" id="SSF55979">
    <property type="entry name" value="DNA clamp"/>
    <property type="match status" value="2"/>
</dbReference>
<dbReference type="GO" id="GO:0003677">
    <property type="term" value="F:DNA binding"/>
    <property type="evidence" value="ECO:0007669"/>
    <property type="project" value="UniProtKB-KW"/>
</dbReference>
<dbReference type="GO" id="GO:0006275">
    <property type="term" value="P:regulation of DNA replication"/>
    <property type="evidence" value="ECO:0007669"/>
    <property type="project" value="InterPro"/>
</dbReference>
<dbReference type="CDD" id="cd00577">
    <property type="entry name" value="PCNA"/>
    <property type="match status" value="1"/>
</dbReference>
<comment type="caution">
    <text evidence="7">The sequence shown here is derived from an EMBL/GenBank/DDBJ whole genome shotgun (WGS) entry which is preliminary data.</text>
</comment>
<name>A0A7J6N2F9_PERCH</name>
<dbReference type="PANTHER" id="PTHR11352">
    <property type="entry name" value="PROLIFERATING CELL NUCLEAR ANTIGEN"/>
    <property type="match status" value="1"/>
</dbReference>
<evidence type="ECO:0000313" key="8">
    <source>
        <dbReference type="Proteomes" id="UP000591131"/>
    </source>
</evidence>
<comment type="subcellular location">
    <subcellularLocation>
        <location evidence="3">Nucleus</location>
    </subcellularLocation>
</comment>
<dbReference type="InterPro" id="IPR000730">
    <property type="entry name" value="Pr_cel_nuc_antig"/>
</dbReference>
<organism evidence="7 8">
    <name type="scientific">Perkinsus chesapeaki</name>
    <name type="common">Clam parasite</name>
    <name type="synonym">Perkinsus andrewsi</name>
    <dbReference type="NCBI Taxonomy" id="330153"/>
    <lineage>
        <taxon>Eukaryota</taxon>
        <taxon>Sar</taxon>
        <taxon>Alveolata</taxon>
        <taxon>Perkinsozoa</taxon>
        <taxon>Perkinsea</taxon>
        <taxon>Perkinsida</taxon>
        <taxon>Perkinsidae</taxon>
        <taxon>Perkinsus</taxon>
    </lineage>
</organism>